<feature type="coiled-coil region" evidence="1">
    <location>
        <begin position="438"/>
        <end position="489"/>
    </location>
</feature>
<evidence type="ECO:0000313" key="3">
    <source>
        <dbReference type="Proteomes" id="UP001189429"/>
    </source>
</evidence>
<feature type="coiled-coil region" evidence="1">
    <location>
        <begin position="183"/>
        <end position="229"/>
    </location>
</feature>
<evidence type="ECO:0000256" key="1">
    <source>
        <dbReference type="SAM" id="Coils"/>
    </source>
</evidence>
<keyword evidence="1" id="KW-0175">Coiled coil</keyword>
<gene>
    <name evidence="2" type="ORF">PCOR1329_LOCUS63758</name>
</gene>
<sequence>EGPQGAGAPAAAGAPLARARAASELAAEIVDALAVEAGDAEWRRSQVEAAAQAGESSAEIEAVVKTIQARADEAQAAIAAARSSIDEQIGLARKLPEEKQKAVLLEIAPMRKRVVEAQRKLNPYKRARAEYDQGVKARADLEALRGKVASVEADVEGVAAALTSQAAFEDEAAAVEASVQPTVARAAKLLQFLERRAEAAADTAHRQGLSALRQRAAAACGRLAELRSQAREQRQRALGQLLVRRAEAEAKKAEAWQEKIAEAQKPWAGGREVVPAEEATPCLESCTALARQAEPAALAAKTAALEALVEARQLADGASRLQVVAELQGIQARAEAMALKITQLKVDTFARTVRLQMADFLEGVVRAEREVAAVVEASGALCRDDLETVAPEALRAAGAAALAAEAPAKAACAAARQALEACQKNPRNRESPAFQSQLGHLRARLEGAERELRGLAAAAREAEASQRRLLDHRASLDRLEAAVAEAELQALPLGDESEAEQGGEAGRAGAVVAAARALASWWRTCDELAESPHGALQLAAGRLRQRGREVQARLDGAKELVRGELERAEAQLLREEGRERLEAAEGALARAEEAEGPFLIGLELDPGGAAEALAACEVAAVAARRALSAATSFVEARQKEVSAYARQHGAEEELAALRRRCEVVGERLAQLEGDTAARRRGAL</sequence>
<feature type="coiled-coil region" evidence="1">
    <location>
        <begin position="558"/>
        <end position="594"/>
    </location>
</feature>
<keyword evidence="3" id="KW-1185">Reference proteome</keyword>
<accession>A0ABN9W3M9</accession>
<feature type="non-terminal residue" evidence="2">
    <location>
        <position position="1"/>
    </location>
</feature>
<comment type="caution">
    <text evidence="2">The sequence shown here is derived from an EMBL/GenBank/DDBJ whole genome shotgun (WGS) entry which is preliminary data.</text>
</comment>
<protein>
    <submittedName>
        <fullName evidence="2">Uncharacterized protein</fullName>
    </submittedName>
</protein>
<name>A0ABN9W3M9_9DINO</name>
<reference evidence="2" key="1">
    <citation type="submission" date="2023-10" db="EMBL/GenBank/DDBJ databases">
        <authorList>
            <person name="Chen Y."/>
            <person name="Shah S."/>
            <person name="Dougan E. K."/>
            <person name="Thang M."/>
            <person name="Chan C."/>
        </authorList>
    </citation>
    <scope>NUCLEOTIDE SEQUENCE [LARGE SCALE GENOMIC DNA]</scope>
</reference>
<proteinExistence type="predicted"/>
<evidence type="ECO:0000313" key="2">
    <source>
        <dbReference type="EMBL" id="CAK0880676.1"/>
    </source>
</evidence>
<organism evidence="2 3">
    <name type="scientific">Prorocentrum cordatum</name>
    <dbReference type="NCBI Taxonomy" id="2364126"/>
    <lineage>
        <taxon>Eukaryota</taxon>
        <taxon>Sar</taxon>
        <taxon>Alveolata</taxon>
        <taxon>Dinophyceae</taxon>
        <taxon>Prorocentrales</taxon>
        <taxon>Prorocentraceae</taxon>
        <taxon>Prorocentrum</taxon>
    </lineage>
</organism>
<dbReference type="Proteomes" id="UP001189429">
    <property type="component" value="Unassembled WGS sequence"/>
</dbReference>
<dbReference type="EMBL" id="CAUYUJ010018104">
    <property type="protein sequence ID" value="CAK0880676.1"/>
    <property type="molecule type" value="Genomic_DNA"/>
</dbReference>